<evidence type="ECO:0000313" key="6">
    <source>
        <dbReference type="RefSeq" id="XP_070635386.1"/>
    </source>
</evidence>
<accession>A0ABM4RIL7</accession>
<keyword evidence="1" id="KW-0175">Coiled coil</keyword>
<evidence type="ECO:0000313" key="7">
    <source>
        <dbReference type="RefSeq" id="XP_070635387.1"/>
    </source>
</evidence>
<dbReference type="RefSeq" id="XP_070635384.1">
    <property type="nucleotide sequence ID" value="XM_070779283.1"/>
</dbReference>
<evidence type="ECO:0000313" key="5">
    <source>
        <dbReference type="RefSeq" id="XP_070635385.1"/>
    </source>
</evidence>
<dbReference type="RefSeq" id="XP_070635386.1">
    <property type="nucleotide sequence ID" value="XM_070779285.1"/>
</dbReference>
<evidence type="ECO:0000313" key="3">
    <source>
        <dbReference type="Proteomes" id="UP001652663"/>
    </source>
</evidence>
<dbReference type="RefSeq" id="XP_070635387.1">
    <property type="nucleotide sequence ID" value="XM_070779286.1"/>
</dbReference>
<feature type="coiled-coil region" evidence="1">
    <location>
        <begin position="43"/>
        <end position="77"/>
    </location>
</feature>
<dbReference type="GeneID" id="139179648"/>
<proteinExistence type="predicted"/>
<evidence type="ECO:0000313" key="9">
    <source>
        <dbReference type="RefSeq" id="XP_070635389.1"/>
    </source>
</evidence>
<gene>
    <name evidence="4 5 6 7 8 9" type="primary">LOC139179648</name>
</gene>
<dbReference type="RefSeq" id="XP_070635385.1">
    <property type="nucleotide sequence ID" value="XM_070779284.1"/>
</dbReference>
<feature type="domain" description="Liprin-alpha CC2" evidence="2">
    <location>
        <begin position="22"/>
        <end position="80"/>
    </location>
</feature>
<keyword evidence="3" id="KW-1185">Reference proteome</keyword>
<dbReference type="Proteomes" id="UP001652663">
    <property type="component" value="Chromosome 25"/>
</dbReference>
<reference evidence="4 5" key="1">
    <citation type="submission" date="2025-05" db="UniProtKB">
        <authorList>
            <consortium name="RefSeq"/>
        </authorList>
    </citation>
    <scope>IDENTIFICATION</scope>
    <source>
        <tissue evidence="4 5">Blood</tissue>
    </source>
</reference>
<sequence>MSKKTCQAPMERDPLSHEEDLAKVIDLQEVIDKQEQSQMEERLAALFAHVTELKEDLDTAKKDLLKSEDVNRKLQQDVHKVSDGSCVCCPEVDCGSLVLPVISALAWLREQEQSSGEPATGCLPASALRSLG</sequence>
<dbReference type="InterPro" id="IPR057892">
    <property type="entry name" value="LIP-1_CC2"/>
</dbReference>
<evidence type="ECO:0000313" key="4">
    <source>
        <dbReference type="RefSeq" id="XP_070635384.1"/>
    </source>
</evidence>
<dbReference type="RefSeq" id="XP_070635388.1">
    <property type="nucleotide sequence ID" value="XM_070779287.1"/>
</dbReference>
<evidence type="ECO:0000259" key="2">
    <source>
        <dbReference type="Pfam" id="PF25526"/>
    </source>
</evidence>
<protein>
    <submittedName>
        <fullName evidence="4 5">Liprin-alpha-1-like</fullName>
    </submittedName>
</protein>
<evidence type="ECO:0000256" key="1">
    <source>
        <dbReference type="SAM" id="Coils"/>
    </source>
</evidence>
<dbReference type="Pfam" id="PF25526">
    <property type="entry name" value="LIP-1"/>
    <property type="match status" value="1"/>
</dbReference>
<organism evidence="3 6">
    <name type="scientific">Bos indicus</name>
    <name type="common">Zebu</name>
    <dbReference type="NCBI Taxonomy" id="9915"/>
    <lineage>
        <taxon>Eukaryota</taxon>
        <taxon>Metazoa</taxon>
        <taxon>Chordata</taxon>
        <taxon>Craniata</taxon>
        <taxon>Vertebrata</taxon>
        <taxon>Euteleostomi</taxon>
        <taxon>Mammalia</taxon>
        <taxon>Eutheria</taxon>
        <taxon>Laurasiatheria</taxon>
        <taxon>Artiodactyla</taxon>
        <taxon>Ruminantia</taxon>
        <taxon>Pecora</taxon>
        <taxon>Bovidae</taxon>
        <taxon>Bovinae</taxon>
        <taxon>Bos</taxon>
    </lineage>
</organism>
<evidence type="ECO:0000313" key="8">
    <source>
        <dbReference type="RefSeq" id="XP_070635388.1"/>
    </source>
</evidence>
<name>A0ABM4RIL7_BOSIN</name>
<dbReference type="RefSeq" id="XP_070635389.1">
    <property type="nucleotide sequence ID" value="XM_070779288.1"/>
</dbReference>